<dbReference type="GO" id="GO:0005829">
    <property type="term" value="C:cytosol"/>
    <property type="evidence" value="ECO:0007669"/>
    <property type="project" value="TreeGrafter"/>
</dbReference>
<keyword evidence="3 7" id="KW-0378">Hydrolase</keyword>
<feature type="domain" description="Peptidase M24" evidence="8">
    <location>
        <begin position="168"/>
        <end position="429"/>
    </location>
</feature>
<dbReference type="CDD" id="cd01087">
    <property type="entry name" value="Prolidase"/>
    <property type="match status" value="1"/>
</dbReference>
<dbReference type="GO" id="GO:0016795">
    <property type="term" value="F:phosphoric triester hydrolase activity"/>
    <property type="evidence" value="ECO:0007669"/>
    <property type="project" value="InterPro"/>
</dbReference>
<evidence type="ECO:0000256" key="7">
    <source>
        <dbReference type="HAMAP-Rule" id="MF_01279"/>
    </source>
</evidence>
<name>A0A085GMG4_9ENTR</name>
<dbReference type="GO" id="GO:0102009">
    <property type="term" value="F:proline dipeptidase activity"/>
    <property type="evidence" value="ECO:0007669"/>
    <property type="project" value="UniProtKB-EC"/>
</dbReference>
<dbReference type="InterPro" id="IPR036005">
    <property type="entry name" value="Creatinase/aminopeptidase-like"/>
</dbReference>
<dbReference type="InterPro" id="IPR029149">
    <property type="entry name" value="Creatin/AminoP/Spt16_N"/>
</dbReference>
<comment type="function">
    <text evidence="7">Splits dipeptides with a prolyl residue in the C-terminal position.</text>
</comment>
<feature type="binding site" evidence="7">
    <location>
        <position position="384"/>
    </location>
    <ligand>
        <name>Mn(2+)</name>
        <dbReference type="ChEBI" id="CHEBI:29035"/>
        <label>1</label>
    </ligand>
</feature>
<keyword evidence="11" id="KW-1185">Reference proteome</keyword>
<dbReference type="PANTHER" id="PTHR43226:SF8">
    <property type="entry name" value="XAA-PRO DIPEPTIDASE"/>
    <property type="match status" value="1"/>
</dbReference>
<dbReference type="NCBIfam" id="NF010133">
    <property type="entry name" value="PRK13607.1"/>
    <property type="match status" value="1"/>
</dbReference>
<dbReference type="EMBL" id="JMPI01000001">
    <property type="protein sequence ID" value="KFC84909.1"/>
    <property type="molecule type" value="Genomic_DNA"/>
</dbReference>
<keyword evidence="4 7" id="KW-0224">Dipeptidase</keyword>
<feature type="binding site" evidence="7">
    <location>
        <position position="257"/>
    </location>
    <ligand>
        <name>Mn(2+)</name>
        <dbReference type="ChEBI" id="CHEBI:29035"/>
        <label>2</label>
    </ligand>
</feature>
<comment type="cofactor">
    <cofactor evidence="7">
        <name>Mn(2+)</name>
        <dbReference type="ChEBI" id="CHEBI:29035"/>
    </cofactor>
    <text evidence="7">Binds 2 manganese ions per subunit.</text>
</comment>
<keyword evidence="2 7" id="KW-0479">Metal-binding</keyword>
<evidence type="ECO:0000313" key="11">
    <source>
        <dbReference type="Proteomes" id="UP000028653"/>
    </source>
</evidence>
<accession>A0A085GMG4</accession>
<evidence type="ECO:0000313" key="10">
    <source>
        <dbReference type="EMBL" id="KFC84909.1"/>
    </source>
</evidence>
<gene>
    <name evidence="7 10" type="primary">pepQ</name>
    <name evidence="10" type="ORF">GBAG_0004</name>
</gene>
<sequence>MDSLASLYKDHVATLQERTRNVLARFNLDALLIHSGELVNVFLDDHPYPFKVNPQFKAWVPVTQVPNCWLLVDGVNKPKLWFYLPVDYWHNVEPLPESFWTDEIEVIALPKADGIGSQLPAARGNIGYIGPVPERAIQLEIQGANINPKGVIDYLHYHRSYKTDYELACMREAQKTAVVGHQAAHEAFLSGMSEFDINLAYLTATGHRDTDVPYGNIVALNEHAAVLHYTKLDNRAPAEMRSFLLDAGAEYNGYAADLTRTWSANSDNDYAQLVKDVNAEQLALIDTLKAGVRYTDYHIQFHQRIAKLLNRHKLVTGISEEAMVETGITGPFMPHGLGHPLGLQVHDVAGFMQDDAGTHMAAPSQYPYLRCTRILEPRMVLTIEPGIYFIESLLAPWREGQYSKHFDWQRIEAMKPFGGVRIEDNVIVYENSVENMTRDLKLA</sequence>
<dbReference type="EC" id="3.4.13.9" evidence="7"/>
<evidence type="ECO:0000256" key="1">
    <source>
        <dbReference type="ARBA" id="ARBA00022670"/>
    </source>
</evidence>
<evidence type="ECO:0000256" key="4">
    <source>
        <dbReference type="ARBA" id="ARBA00022997"/>
    </source>
</evidence>
<keyword evidence="6 7" id="KW-0464">Manganese</keyword>
<dbReference type="Pfam" id="PF21216">
    <property type="entry name" value="PepQ_N"/>
    <property type="match status" value="1"/>
</dbReference>
<feature type="binding site" evidence="7">
    <location>
        <position position="423"/>
    </location>
    <ligand>
        <name>Mn(2+)</name>
        <dbReference type="ChEBI" id="CHEBI:29035"/>
        <label>1</label>
    </ligand>
</feature>
<reference evidence="10 11" key="1">
    <citation type="submission" date="2014-05" db="EMBL/GenBank/DDBJ databases">
        <title>ATOL: Assembling a taxonomically balanced genome-scale reconstruction of the evolutionary history of the Enterobacteriaceae.</title>
        <authorList>
            <person name="Plunkett G.III."/>
            <person name="Neeno-Eckwall E.C."/>
            <person name="Glasner J.D."/>
            <person name="Perna N.T."/>
        </authorList>
    </citation>
    <scope>NUCLEOTIDE SEQUENCE [LARGE SCALE GENOMIC DNA]</scope>
    <source>
        <strain evidence="10 11">ATCC 33320</strain>
    </source>
</reference>
<dbReference type="Gene3D" id="3.40.350.10">
    <property type="entry name" value="Creatinase/prolidase N-terminal domain"/>
    <property type="match status" value="1"/>
</dbReference>
<dbReference type="PROSITE" id="PS00491">
    <property type="entry name" value="PROLINE_PEPTIDASE"/>
    <property type="match status" value="1"/>
</dbReference>
<comment type="similarity">
    <text evidence="7">Belongs to the peptidase M24B family. Bacterial-type prolidase subfamily.</text>
</comment>
<dbReference type="InterPro" id="IPR022846">
    <property type="entry name" value="X_Pro_dipept"/>
</dbReference>
<feature type="binding site" evidence="7">
    <location>
        <position position="246"/>
    </location>
    <ligand>
        <name>Mn(2+)</name>
        <dbReference type="ChEBI" id="CHEBI:29035"/>
        <label>2</label>
    </ligand>
</feature>
<evidence type="ECO:0000256" key="2">
    <source>
        <dbReference type="ARBA" id="ARBA00022723"/>
    </source>
</evidence>
<dbReference type="HAMAP" id="MF_01279">
    <property type="entry name" value="X_Pro_dipeptid"/>
    <property type="match status" value="1"/>
</dbReference>
<dbReference type="GO" id="GO:0008235">
    <property type="term" value="F:metalloexopeptidase activity"/>
    <property type="evidence" value="ECO:0007669"/>
    <property type="project" value="UniProtKB-UniRule"/>
</dbReference>
<dbReference type="OrthoDB" id="9806388at2"/>
<dbReference type="Pfam" id="PF00557">
    <property type="entry name" value="Peptidase_M24"/>
    <property type="match status" value="1"/>
</dbReference>
<dbReference type="eggNOG" id="COG0006">
    <property type="taxonomic scope" value="Bacteria"/>
</dbReference>
<keyword evidence="1 7" id="KW-0645">Protease</keyword>
<keyword evidence="5 7" id="KW-0482">Metalloprotease</keyword>
<dbReference type="Proteomes" id="UP000028653">
    <property type="component" value="Unassembled WGS sequence"/>
</dbReference>
<dbReference type="GO" id="GO:0046872">
    <property type="term" value="F:metal ion binding"/>
    <property type="evidence" value="ECO:0007669"/>
    <property type="project" value="UniProtKB-KW"/>
</dbReference>
<feature type="binding site" evidence="7">
    <location>
        <position position="423"/>
    </location>
    <ligand>
        <name>Mn(2+)</name>
        <dbReference type="ChEBI" id="CHEBI:29035"/>
        <label>2</label>
    </ligand>
</feature>
<dbReference type="InterPro" id="IPR001131">
    <property type="entry name" value="Peptidase_M24B_aminopep-P_CS"/>
</dbReference>
<evidence type="ECO:0000256" key="5">
    <source>
        <dbReference type="ARBA" id="ARBA00023049"/>
    </source>
</evidence>
<dbReference type="STRING" id="1006004.GBAG_0004"/>
<dbReference type="InterPro" id="IPR048819">
    <property type="entry name" value="PepQ_N"/>
</dbReference>
<evidence type="ECO:0000256" key="3">
    <source>
        <dbReference type="ARBA" id="ARBA00022801"/>
    </source>
</evidence>
<evidence type="ECO:0000259" key="9">
    <source>
        <dbReference type="Pfam" id="PF21216"/>
    </source>
</evidence>
<dbReference type="Gene3D" id="3.90.230.10">
    <property type="entry name" value="Creatinase/methionine aminopeptidase superfamily"/>
    <property type="match status" value="1"/>
</dbReference>
<organism evidence="10 11">
    <name type="scientific">Buttiauxella agrestis ATCC 33320</name>
    <dbReference type="NCBI Taxonomy" id="1006004"/>
    <lineage>
        <taxon>Bacteria</taxon>
        <taxon>Pseudomonadati</taxon>
        <taxon>Pseudomonadota</taxon>
        <taxon>Gammaproteobacteria</taxon>
        <taxon>Enterobacterales</taxon>
        <taxon>Enterobacteriaceae</taxon>
        <taxon>Buttiauxella</taxon>
    </lineage>
</organism>
<dbReference type="GO" id="GO:0004177">
    <property type="term" value="F:aminopeptidase activity"/>
    <property type="evidence" value="ECO:0007669"/>
    <property type="project" value="TreeGrafter"/>
</dbReference>
<dbReference type="AlphaFoldDB" id="A0A085GMG4"/>
<comment type="caution">
    <text evidence="10">The sequence shown here is derived from an EMBL/GenBank/DDBJ whole genome shotgun (WGS) entry which is preliminary data.</text>
</comment>
<proteinExistence type="inferred from homology"/>
<evidence type="ECO:0000256" key="6">
    <source>
        <dbReference type="ARBA" id="ARBA00023211"/>
    </source>
</evidence>
<evidence type="ECO:0000259" key="8">
    <source>
        <dbReference type="Pfam" id="PF00557"/>
    </source>
</evidence>
<dbReference type="InterPro" id="IPR052433">
    <property type="entry name" value="X-Pro_dipept-like"/>
</dbReference>
<comment type="catalytic activity">
    <reaction evidence="7">
        <text>Xaa-L-Pro dipeptide + H2O = an L-alpha-amino acid + L-proline</text>
        <dbReference type="Rhea" id="RHEA:76407"/>
        <dbReference type="ChEBI" id="CHEBI:15377"/>
        <dbReference type="ChEBI" id="CHEBI:59869"/>
        <dbReference type="ChEBI" id="CHEBI:60039"/>
        <dbReference type="ChEBI" id="CHEBI:195196"/>
        <dbReference type="EC" id="3.4.13.9"/>
    </reaction>
</comment>
<feature type="binding site" evidence="7">
    <location>
        <position position="339"/>
    </location>
    <ligand>
        <name>Mn(2+)</name>
        <dbReference type="ChEBI" id="CHEBI:29035"/>
        <label>1</label>
    </ligand>
</feature>
<feature type="domain" description="Xaa-Pro dipeptidase N-terminal" evidence="9">
    <location>
        <begin position="6"/>
        <end position="157"/>
    </location>
</feature>
<dbReference type="RefSeq" id="WP_034492116.1">
    <property type="nucleotide sequence ID" value="NZ_JMPI01000001.1"/>
</dbReference>
<dbReference type="InterPro" id="IPR000994">
    <property type="entry name" value="Pept_M24"/>
</dbReference>
<dbReference type="GO" id="GO:0006508">
    <property type="term" value="P:proteolysis"/>
    <property type="evidence" value="ECO:0007669"/>
    <property type="project" value="UniProtKB-KW"/>
</dbReference>
<dbReference type="PANTHER" id="PTHR43226">
    <property type="entry name" value="XAA-PRO AMINOPEPTIDASE 3"/>
    <property type="match status" value="1"/>
</dbReference>
<protein>
    <recommendedName>
        <fullName evidence="7">Xaa-Pro dipeptidase</fullName>
        <shortName evidence="7">X-Pro dipeptidase</shortName>
        <ecNumber evidence="7">3.4.13.9</ecNumber>
    </recommendedName>
    <alternativeName>
        <fullName evidence="7">Imidodipeptidase</fullName>
    </alternativeName>
    <alternativeName>
        <fullName evidence="7">Proline dipeptidase</fullName>
        <shortName evidence="7">Prolidase</shortName>
    </alternativeName>
</protein>
<dbReference type="SUPFAM" id="SSF55920">
    <property type="entry name" value="Creatinase/aminopeptidase"/>
    <property type="match status" value="1"/>
</dbReference>
<feature type="binding site" evidence="7">
    <location>
        <position position="257"/>
    </location>
    <ligand>
        <name>Mn(2+)</name>
        <dbReference type="ChEBI" id="CHEBI:29035"/>
        <label>1</label>
    </ligand>
</feature>